<sequence>MNKKEYQLVLASNSPRRKELLSGLNKSITIRAKNDIDESYPSTLSALDVPEYLSKKKASNYEVADDEILITADTLVIVDNTILGKPKDEKEAFDMLRLLSNKTHTVATGVCLKTSHKSISFTDVTEVCFKELSDEEINYYVSQFKPFDKAGSYGIQEWIGYIGITSIKGSYFNVMGLPVHRVYEKIQELEGND</sequence>
<evidence type="ECO:0000256" key="1">
    <source>
        <dbReference type="ARBA" id="ARBA00022801"/>
    </source>
</evidence>
<dbReference type="RefSeq" id="WP_219478781.1">
    <property type="nucleotide sequence ID" value="NZ_JAHXCT010000001.1"/>
</dbReference>
<dbReference type="NCBIfam" id="TIGR00172">
    <property type="entry name" value="maf"/>
    <property type="match status" value="1"/>
</dbReference>
<comment type="caution">
    <text evidence="2">Lacks conserved residue(s) required for the propagation of feature annotation.</text>
</comment>
<gene>
    <name evidence="3" type="ORF">KZO38_00055</name>
</gene>
<comment type="catalytic activity">
    <reaction evidence="2">
        <text>dTTP + H2O = dTMP + diphosphate + H(+)</text>
        <dbReference type="Rhea" id="RHEA:28534"/>
        <dbReference type="ChEBI" id="CHEBI:15377"/>
        <dbReference type="ChEBI" id="CHEBI:15378"/>
        <dbReference type="ChEBI" id="CHEBI:33019"/>
        <dbReference type="ChEBI" id="CHEBI:37568"/>
        <dbReference type="ChEBI" id="CHEBI:63528"/>
        <dbReference type="EC" id="3.6.1.9"/>
    </reaction>
</comment>
<comment type="cofactor">
    <cofactor evidence="2">
        <name>a divalent metal cation</name>
        <dbReference type="ChEBI" id="CHEBI:60240"/>
    </cofactor>
</comment>
<evidence type="ECO:0000256" key="2">
    <source>
        <dbReference type="HAMAP-Rule" id="MF_00528"/>
    </source>
</evidence>
<dbReference type="Pfam" id="PF02545">
    <property type="entry name" value="Maf"/>
    <property type="match status" value="1"/>
</dbReference>
<proteinExistence type="inferred from homology"/>
<reference evidence="3 4" key="1">
    <citation type="submission" date="2021-07" db="EMBL/GenBank/DDBJ databases">
        <title>Genomic diversity and antimicrobial resistance of Prevotella spp. isolated from chronic lung disease airways.</title>
        <authorList>
            <person name="Webb K.A."/>
            <person name="Olagoke O.S."/>
            <person name="Baird T."/>
            <person name="Neill J."/>
            <person name="Pham A."/>
            <person name="Wells T.J."/>
            <person name="Ramsay K.A."/>
            <person name="Bell S.C."/>
            <person name="Sarovich D.S."/>
            <person name="Price E.P."/>
        </authorList>
    </citation>
    <scope>NUCLEOTIDE SEQUENCE [LARGE SCALE GENOMIC DNA]</scope>
    <source>
        <strain evidence="3 4">SCHI0011.S.12</strain>
    </source>
</reference>
<dbReference type="HAMAP" id="MF_00528">
    <property type="entry name" value="Maf"/>
    <property type="match status" value="1"/>
</dbReference>
<accession>A0ABS6Y9A9</accession>
<name>A0ABS6Y9A9_9BACT</name>
<dbReference type="PANTHER" id="PTHR43213">
    <property type="entry name" value="BIFUNCTIONAL DTTP/UTP PYROPHOSPHATASE/METHYLTRANSFERASE PROTEIN-RELATED"/>
    <property type="match status" value="1"/>
</dbReference>
<comment type="catalytic activity">
    <reaction evidence="2">
        <text>UTP + H2O = UMP + diphosphate + H(+)</text>
        <dbReference type="Rhea" id="RHEA:29395"/>
        <dbReference type="ChEBI" id="CHEBI:15377"/>
        <dbReference type="ChEBI" id="CHEBI:15378"/>
        <dbReference type="ChEBI" id="CHEBI:33019"/>
        <dbReference type="ChEBI" id="CHEBI:46398"/>
        <dbReference type="ChEBI" id="CHEBI:57865"/>
        <dbReference type="EC" id="3.6.1.9"/>
    </reaction>
</comment>
<dbReference type="EC" id="3.6.1.9" evidence="2"/>
<keyword evidence="4" id="KW-1185">Reference proteome</keyword>
<comment type="caution">
    <text evidence="3">The sequence shown here is derived from an EMBL/GenBank/DDBJ whole genome shotgun (WGS) entry which is preliminary data.</text>
</comment>
<keyword evidence="2" id="KW-0963">Cytoplasm</keyword>
<keyword evidence="2" id="KW-0546">Nucleotide metabolism</keyword>
<comment type="function">
    <text evidence="2">Nucleoside triphosphate pyrophosphatase that hydrolyzes dTTP and UTP. May have a dual role in cell division arrest and in preventing the incorporation of modified nucleotides into cellular nucleic acids.</text>
</comment>
<dbReference type="EMBL" id="JAHXCT010000001">
    <property type="protein sequence ID" value="MBW4768163.1"/>
    <property type="molecule type" value="Genomic_DNA"/>
</dbReference>
<feature type="active site" description="Proton acceptor" evidence="2">
    <location>
        <position position="73"/>
    </location>
</feature>
<comment type="similarity">
    <text evidence="2">Belongs to the Maf family. YhdE subfamily.</text>
</comment>
<dbReference type="PANTHER" id="PTHR43213:SF5">
    <property type="entry name" value="BIFUNCTIONAL DTTP_UTP PYROPHOSPHATASE_METHYLTRANSFERASE PROTEIN-RELATED"/>
    <property type="match status" value="1"/>
</dbReference>
<keyword evidence="1 2" id="KW-0378">Hydrolase</keyword>
<protein>
    <recommendedName>
        <fullName evidence="2">dTTP/UTP pyrophosphatase</fullName>
        <shortName evidence="2">dTTPase/UTPase</shortName>
        <ecNumber evidence="2">3.6.1.9</ecNumber>
    </recommendedName>
    <alternativeName>
        <fullName evidence="2">Nucleoside triphosphate pyrophosphatase</fullName>
    </alternativeName>
    <alternativeName>
        <fullName evidence="2">Nucleotide pyrophosphatase</fullName>
        <shortName evidence="2">Nucleotide PPase</shortName>
    </alternativeName>
</protein>
<feature type="site" description="Important for substrate specificity" evidence="2">
    <location>
        <position position="156"/>
    </location>
</feature>
<feature type="site" description="Important for substrate specificity" evidence="2">
    <location>
        <position position="16"/>
    </location>
</feature>
<evidence type="ECO:0000313" key="3">
    <source>
        <dbReference type="EMBL" id="MBW4768163.1"/>
    </source>
</evidence>
<organism evidence="3 4">
    <name type="scientific">Hoylesella nanceiensis</name>
    <dbReference type="NCBI Taxonomy" id="425941"/>
    <lineage>
        <taxon>Bacteria</taxon>
        <taxon>Pseudomonadati</taxon>
        <taxon>Bacteroidota</taxon>
        <taxon>Bacteroidia</taxon>
        <taxon>Bacteroidales</taxon>
        <taxon>Prevotellaceae</taxon>
        <taxon>Hoylesella</taxon>
    </lineage>
</organism>
<dbReference type="Proteomes" id="UP000788426">
    <property type="component" value="Unassembled WGS sequence"/>
</dbReference>
<feature type="site" description="Important for substrate specificity" evidence="2">
    <location>
        <position position="74"/>
    </location>
</feature>
<dbReference type="CDD" id="cd00555">
    <property type="entry name" value="Maf"/>
    <property type="match status" value="1"/>
</dbReference>
<evidence type="ECO:0000313" key="4">
    <source>
        <dbReference type="Proteomes" id="UP000788426"/>
    </source>
</evidence>
<dbReference type="InterPro" id="IPR003697">
    <property type="entry name" value="Maf-like"/>
</dbReference>
<comment type="subcellular location">
    <subcellularLocation>
        <location evidence="2">Cytoplasm</location>
    </subcellularLocation>
</comment>
<dbReference type="PIRSF" id="PIRSF006305">
    <property type="entry name" value="Maf"/>
    <property type="match status" value="1"/>
</dbReference>